<gene>
    <name evidence="8" type="ORF">A2997_00310</name>
</gene>
<dbReference type="Gene3D" id="1.10.1740.10">
    <property type="match status" value="1"/>
</dbReference>
<dbReference type="InterPro" id="IPR013325">
    <property type="entry name" value="RNA_pol_sigma_r2"/>
</dbReference>
<dbReference type="EMBL" id="MFUQ01000015">
    <property type="protein sequence ID" value="OGI83533.1"/>
    <property type="molecule type" value="Genomic_DNA"/>
</dbReference>
<feature type="domain" description="RNA polymerase sigma factor 70 region 4 type 2" evidence="7">
    <location>
        <begin position="140"/>
        <end position="187"/>
    </location>
</feature>
<evidence type="ECO:0000256" key="3">
    <source>
        <dbReference type="ARBA" id="ARBA00023082"/>
    </source>
</evidence>
<protein>
    <recommendedName>
        <fullName evidence="10">RNA polymerase sigma factor</fullName>
    </recommendedName>
</protein>
<keyword evidence="3" id="KW-0731">Sigma factor</keyword>
<proteinExistence type="inferred from homology"/>
<dbReference type="SUPFAM" id="SSF88946">
    <property type="entry name" value="Sigma2 domain of RNA polymerase sigma factors"/>
    <property type="match status" value="1"/>
</dbReference>
<organism evidence="8 9">
    <name type="scientific">Candidatus Nomurabacteria bacterium RIFCSPLOWO2_01_FULL_36_10b</name>
    <dbReference type="NCBI Taxonomy" id="1801766"/>
    <lineage>
        <taxon>Bacteria</taxon>
        <taxon>Candidatus Nomuraibacteriota</taxon>
    </lineage>
</organism>
<keyword evidence="5" id="KW-0804">Transcription</keyword>
<comment type="caution">
    <text evidence="8">The sequence shown here is derived from an EMBL/GenBank/DDBJ whole genome shotgun (WGS) entry which is preliminary data.</text>
</comment>
<evidence type="ECO:0000259" key="6">
    <source>
        <dbReference type="Pfam" id="PF04542"/>
    </source>
</evidence>
<dbReference type="PANTHER" id="PTHR43133">
    <property type="entry name" value="RNA POLYMERASE ECF-TYPE SIGMA FACTO"/>
    <property type="match status" value="1"/>
</dbReference>
<reference evidence="8 9" key="1">
    <citation type="journal article" date="2016" name="Nat. Commun.">
        <title>Thousands of microbial genomes shed light on interconnected biogeochemical processes in an aquifer system.</title>
        <authorList>
            <person name="Anantharaman K."/>
            <person name="Brown C.T."/>
            <person name="Hug L.A."/>
            <person name="Sharon I."/>
            <person name="Castelle C.J."/>
            <person name="Probst A.J."/>
            <person name="Thomas B.C."/>
            <person name="Singh A."/>
            <person name="Wilkins M.J."/>
            <person name="Karaoz U."/>
            <person name="Brodie E.L."/>
            <person name="Williams K.H."/>
            <person name="Hubbard S.S."/>
            <person name="Banfield J.F."/>
        </authorList>
    </citation>
    <scope>NUCLEOTIDE SEQUENCE [LARGE SCALE GENOMIC DNA]</scope>
</reference>
<keyword evidence="2" id="KW-0805">Transcription regulation</keyword>
<evidence type="ECO:0000256" key="4">
    <source>
        <dbReference type="ARBA" id="ARBA00023125"/>
    </source>
</evidence>
<dbReference type="CDD" id="cd06171">
    <property type="entry name" value="Sigma70_r4"/>
    <property type="match status" value="1"/>
</dbReference>
<feature type="domain" description="RNA polymerase sigma-70 region 2" evidence="6">
    <location>
        <begin position="43"/>
        <end position="107"/>
    </location>
</feature>
<accession>A0A1F6WNT7</accession>
<keyword evidence="4" id="KW-0238">DNA-binding</keyword>
<dbReference type="SUPFAM" id="SSF88659">
    <property type="entry name" value="Sigma3 and sigma4 domains of RNA polymerase sigma factors"/>
    <property type="match status" value="1"/>
</dbReference>
<dbReference type="Proteomes" id="UP000179448">
    <property type="component" value="Unassembled WGS sequence"/>
</dbReference>
<comment type="similarity">
    <text evidence="1">Belongs to the sigma-70 factor family. ECF subfamily.</text>
</comment>
<dbReference type="InterPro" id="IPR013249">
    <property type="entry name" value="RNA_pol_sigma70_r4_t2"/>
</dbReference>
<evidence type="ECO:0000256" key="2">
    <source>
        <dbReference type="ARBA" id="ARBA00023015"/>
    </source>
</evidence>
<dbReference type="InterPro" id="IPR014284">
    <property type="entry name" value="RNA_pol_sigma-70_dom"/>
</dbReference>
<dbReference type="Pfam" id="PF08281">
    <property type="entry name" value="Sigma70_r4_2"/>
    <property type="match status" value="1"/>
</dbReference>
<evidence type="ECO:0000256" key="5">
    <source>
        <dbReference type="ARBA" id="ARBA00023163"/>
    </source>
</evidence>
<sequence length="200" mass="23181">MVWLNIKEIPLIVIGVKGHKMLSFTSSIMKVPIQQSDYFISSYDKYADEIFRFIRSKTRNRDTALDITQETFIRIWSSIGNGTQIENIRAFLYKTARNLIIDNFRKHHEESLEVLIDEGHEFSNNEYESIEHKSEIGIALRILDNIKPEYRDIIVMRHIDGLSIAEIAELLDIEPNTVSVRLGRALKYVQQLISGGIKKD</sequence>
<dbReference type="NCBIfam" id="TIGR02937">
    <property type="entry name" value="sigma70-ECF"/>
    <property type="match status" value="1"/>
</dbReference>
<evidence type="ECO:0000259" key="7">
    <source>
        <dbReference type="Pfam" id="PF08281"/>
    </source>
</evidence>
<name>A0A1F6WNT7_9BACT</name>
<dbReference type="InterPro" id="IPR007627">
    <property type="entry name" value="RNA_pol_sigma70_r2"/>
</dbReference>
<evidence type="ECO:0000313" key="9">
    <source>
        <dbReference type="Proteomes" id="UP000179448"/>
    </source>
</evidence>
<evidence type="ECO:0008006" key="10">
    <source>
        <dbReference type="Google" id="ProtNLM"/>
    </source>
</evidence>
<dbReference type="STRING" id="1801766.A2997_00310"/>
<dbReference type="GO" id="GO:0003677">
    <property type="term" value="F:DNA binding"/>
    <property type="evidence" value="ECO:0007669"/>
    <property type="project" value="UniProtKB-KW"/>
</dbReference>
<dbReference type="GO" id="GO:0006352">
    <property type="term" value="P:DNA-templated transcription initiation"/>
    <property type="evidence" value="ECO:0007669"/>
    <property type="project" value="InterPro"/>
</dbReference>
<evidence type="ECO:0000313" key="8">
    <source>
        <dbReference type="EMBL" id="OGI83533.1"/>
    </source>
</evidence>
<dbReference type="Gene3D" id="1.10.10.10">
    <property type="entry name" value="Winged helix-like DNA-binding domain superfamily/Winged helix DNA-binding domain"/>
    <property type="match status" value="1"/>
</dbReference>
<dbReference type="GO" id="GO:0016987">
    <property type="term" value="F:sigma factor activity"/>
    <property type="evidence" value="ECO:0007669"/>
    <property type="project" value="UniProtKB-KW"/>
</dbReference>
<dbReference type="Pfam" id="PF04542">
    <property type="entry name" value="Sigma70_r2"/>
    <property type="match status" value="1"/>
</dbReference>
<dbReference type="PANTHER" id="PTHR43133:SF52">
    <property type="entry name" value="ECF RNA POLYMERASE SIGMA FACTOR SIGL"/>
    <property type="match status" value="1"/>
</dbReference>
<dbReference type="InterPro" id="IPR013324">
    <property type="entry name" value="RNA_pol_sigma_r3/r4-like"/>
</dbReference>
<dbReference type="AlphaFoldDB" id="A0A1F6WNT7"/>
<evidence type="ECO:0000256" key="1">
    <source>
        <dbReference type="ARBA" id="ARBA00010641"/>
    </source>
</evidence>
<dbReference type="InterPro" id="IPR039425">
    <property type="entry name" value="RNA_pol_sigma-70-like"/>
</dbReference>
<dbReference type="InterPro" id="IPR036388">
    <property type="entry name" value="WH-like_DNA-bd_sf"/>
</dbReference>